<dbReference type="Proteomes" id="UP000735302">
    <property type="component" value="Unassembled WGS sequence"/>
</dbReference>
<reference evidence="1 2" key="1">
    <citation type="journal article" date="2021" name="Elife">
        <title>Chloroplast acquisition without the gene transfer in kleptoplastic sea slugs, Plakobranchus ocellatus.</title>
        <authorList>
            <person name="Maeda T."/>
            <person name="Takahashi S."/>
            <person name="Yoshida T."/>
            <person name="Shimamura S."/>
            <person name="Takaki Y."/>
            <person name="Nagai Y."/>
            <person name="Toyoda A."/>
            <person name="Suzuki Y."/>
            <person name="Arimoto A."/>
            <person name="Ishii H."/>
            <person name="Satoh N."/>
            <person name="Nishiyama T."/>
            <person name="Hasebe M."/>
            <person name="Maruyama T."/>
            <person name="Minagawa J."/>
            <person name="Obokata J."/>
            <person name="Shigenobu S."/>
        </authorList>
    </citation>
    <scope>NUCLEOTIDE SEQUENCE [LARGE SCALE GENOMIC DNA]</scope>
</reference>
<proteinExistence type="predicted"/>
<keyword evidence="2" id="KW-1185">Reference proteome</keyword>
<sequence>MNGHWQQARVLKLQYEIHVRSHGNQPEYLRFNKYIQCGHLAANTSVRAFPCGHVAASTRAQASNICPFEVSLNSICQYLKFDSPHLMINSKHGNDNDVVNILRAILKRCVRDKMENQNLFVDP</sequence>
<name>A0AAV3YH50_9GAST</name>
<gene>
    <name evidence="1" type="ORF">PoB_000883900</name>
</gene>
<dbReference type="EMBL" id="BLXT01000977">
    <property type="protein sequence ID" value="GFN82333.1"/>
    <property type="molecule type" value="Genomic_DNA"/>
</dbReference>
<evidence type="ECO:0000313" key="1">
    <source>
        <dbReference type="EMBL" id="GFN82333.1"/>
    </source>
</evidence>
<protein>
    <submittedName>
        <fullName evidence="1">Uncharacterized protein</fullName>
    </submittedName>
</protein>
<comment type="caution">
    <text evidence="1">The sequence shown here is derived from an EMBL/GenBank/DDBJ whole genome shotgun (WGS) entry which is preliminary data.</text>
</comment>
<organism evidence="1 2">
    <name type="scientific">Plakobranchus ocellatus</name>
    <dbReference type="NCBI Taxonomy" id="259542"/>
    <lineage>
        <taxon>Eukaryota</taxon>
        <taxon>Metazoa</taxon>
        <taxon>Spiralia</taxon>
        <taxon>Lophotrochozoa</taxon>
        <taxon>Mollusca</taxon>
        <taxon>Gastropoda</taxon>
        <taxon>Heterobranchia</taxon>
        <taxon>Euthyneura</taxon>
        <taxon>Panpulmonata</taxon>
        <taxon>Sacoglossa</taxon>
        <taxon>Placobranchoidea</taxon>
        <taxon>Plakobranchidae</taxon>
        <taxon>Plakobranchus</taxon>
    </lineage>
</organism>
<accession>A0AAV3YH50</accession>
<evidence type="ECO:0000313" key="2">
    <source>
        <dbReference type="Proteomes" id="UP000735302"/>
    </source>
</evidence>
<dbReference type="AlphaFoldDB" id="A0AAV3YH50"/>